<feature type="region of interest" description="Disordered" evidence="1">
    <location>
        <begin position="98"/>
        <end position="153"/>
    </location>
</feature>
<keyword evidence="3" id="KW-1185">Reference proteome</keyword>
<organism evidence="2 3">
    <name type="scientific">Colletotrichum chrysophilum</name>
    <dbReference type="NCBI Taxonomy" id="1836956"/>
    <lineage>
        <taxon>Eukaryota</taxon>
        <taxon>Fungi</taxon>
        <taxon>Dikarya</taxon>
        <taxon>Ascomycota</taxon>
        <taxon>Pezizomycotina</taxon>
        <taxon>Sordariomycetes</taxon>
        <taxon>Hypocreomycetidae</taxon>
        <taxon>Glomerellales</taxon>
        <taxon>Glomerellaceae</taxon>
        <taxon>Colletotrichum</taxon>
        <taxon>Colletotrichum gloeosporioides species complex</taxon>
    </lineage>
</organism>
<evidence type="ECO:0000313" key="2">
    <source>
        <dbReference type="EMBL" id="KAK1847566.1"/>
    </source>
</evidence>
<dbReference type="Proteomes" id="UP001243330">
    <property type="component" value="Unassembled WGS sequence"/>
</dbReference>
<dbReference type="EMBL" id="JAQOWY010000198">
    <property type="protein sequence ID" value="KAK1847566.1"/>
    <property type="molecule type" value="Genomic_DNA"/>
</dbReference>
<name>A0AAD9AG98_9PEZI</name>
<proteinExistence type="predicted"/>
<sequence>MEIDFSPPLLSTSPSRFSRSDGLLITSIGGTMQYVPIQAFKGARKSITLVGWTNTTPQSTTACQVAILRPPLFSPSQELLVHCTVVWNHAPVAIVSGTPSSQVHDLRDRPSPPGGAGLQRAGGSPLATKETGNKETAHEQNNNGVGPQKHGPR</sequence>
<accession>A0AAD9AG98</accession>
<protein>
    <submittedName>
        <fullName evidence="2">Uncharacterized protein</fullName>
    </submittedName>
</protein>
<reference evidence="2" key="1">
    <citation type="submission" date="2023-01" db="EMBL/GenBank/DDBJ databases">
        <title>Colletotrichum chrysophilum M932 genome sequence.</title>
        <authorList>
            <person name="Baroncelli R."/>
        </authorList>
    </citation>
    <scope>NUCLEOTIDE SEQUENCE</scope>
    <source>
        <strain evidence="2">M932</strain>
    </source>
</reference>
<evidence type="ECO:0000256" key="1">
    <source>
        <dbReference type="SAM" id="MobiDB-lite"/>
    </source>
</evidence>
<evidence type="ECO:0000313" key="3">
    <source>
        <dbReference type="Proteomes" id="UP001243330"/>
    </source>
</evidence>
<dbReference type="AlphaFoldDB" id="A0AAD9AG98"/>
<gene>
    <name evidence="2" type="ORF">CCHR01_09779</name>
</gene>
<comment type="caution">
    <text evidence="2">The sequence shown here is derived from an EMBL/GenBank/DDBJ whole genome shotgun (WGS) entry which is preliminary data.</text>
</comment>